<dbReference type="SUPFAM" id="SSF81558">
    <property type="entry name" value="Photosystem I subunits PsaA/PsaB"/>
    <property type="match status" value="1"/>
</dbReference>
<keyword evidence="1" id="KW-0472">Membrane</keyword>
<accession>A0AAP0C218</accession>
<dbReference type="PANTHER" id="PTHR30128">
    <property type="entry name" value="OUTER MEMBRANE PROTEIN, OMPA-RELATED"/>
    <property type="match status" value="1"/>
</dbReference>
<dbReference type="EMBL" id="JBBWWQ010000001">
    <property type="protein sequence ID" value="KAK8956589.1"/>
    <property type="molecule type" value="Genomic_DNA"/>
</dbReference>
<dbReference type="Pfam" id="PF00223">
    <property type="entry name" value="PsaA_PsaB"/>
    <property type="match status" value="1"/>
</dbReference>
<keyword evidence="1" id="KW-0812">Transmembrane</keyword>
<feature type="transmembrane region" description="Helical" evidence="1">
    <location>
        <begin position="47"/>
        <end position="66"/>
    </location>
</feature>
<keyword evidence="1" id="KW-1133">Transmembrane helix</keyword>
<organism evidence="2 3">
    <name type="scientific">Platanthera zijinensis</name>
    <dbReference type="NCBI Taxonomy" id="2320716"/>
    <lineage>
        <taxon>Eukaryota</taxon>
        <taxon>Viridiplantae</taxon>
        <taxon>Streptophyta</taxon>
        <taxon>Embryophyta</taxon>
        <taxon>Tracheophyta</taxon>
        <taxon>Spermatophyta</taxon>
        <taxon>Magnoliopsida</taxon>
        <taxon>Liliopsida</taxon>
        <taxon>Asparagales</taxon>
        <taxon>Orchidaceae</taxon>
        <taxon>Orchidoideae</taxon>
        <taxon>Orchideae</taxon>
        <taxon>Orchidinae</taxon>
        <taxon>Platanthera</taxon>
    </lineage>
</organism>
<evidence type="ECO:0000313" key="2">
    <source>
        <dbReference type="EMBL" id="KAK8956589.1"/>
    </source>
</evidence>
<dbReference type="PANTHER" id="PTHR30128:SF19">
    <property type="entry name" value="PHOTOSYSTEM I P700 CHLOROPHYLL A APOPROTEIN A1-RELATED"/>
    <property type="match status" value="1"/>
</dbReference>
<dbReference type="GO" id="GO:0009535">
    <property type="term" value="C:chloroplast thylakoid membrane"/>
    <property type="evidence" value="ECO:0007669"/>
    <property type="project" value="TreeGrafter"/>
</dbReference>
<reference evidence="2 3" key="1">
    <citation type="journal article" date="2022" name="Nat. Plants">
        <title>Genomes of leafy and leafless Platanthera orchids illuminate the evolution of mycoheterotrophy.</title>
        <authorList>
            <person name="Li M.H."/>
            <person name="Liu K.W."/>
            <person name="Li Z."/>
            <person name="Lu H.C."/>
            <person name="Ye Q.L."/>
            <person name="Zhang D."/>
            <person name="Wang J.Y."/>
            <person name="Li Y.F."/>
            <person name="Zhong Z.M."/>
            <person name="Liu X."/>
            <person name="Yu X."/>
            <person name="Liu D.K."/>
            <person name="Tu X.D."/>
            <person name="Liu B."/>
            <person name="Hao Y."/>
            <person name="Liao X.Y."/>
            <person name="Jiang Y.T."/>
            <person name="Sun W.H."/>
            <person name="Chen J."/>
            <person name="Chen Y.Q."/>
            <person name="Ai Y."/>
            <person name="Zhai J.W."/>
            <person name="Wu S.S."/>
            <person name="Zhou Z."/>
            <person name="Hsiao Y.Y."/>
            <person name="Wu W.L."/>
            <person name="Chen Y.Y."/>
            <person name="Lin Y.F."/>
            <person name="Hsu J.L."/>
            <person name="Li C.Y."/>
            <person name="Wang Z.W."/>
            <person name="Zhao X."/>
            <person name="Zhong W.Y."/>
            <person name="Ma X.K."/>
            <person name="Ma L."/>
            <person name="Huang J."/>
            <person name="Chen G.Z."/>
            <person name="Huang M.Z."/>
            <person name="Huang L."/>
            <person name="Peng D.H."/>
            <person name="Luo Y.B."/>
            <person name="Zou S.Q."/>
            <person name="Chen S.P."/>
            <person name="Lan S."/>
            <person name="Tsai W.C."/>
            <person name="Van de Peer Y."/>
            <person name="Liu Z.J."/>
        </authorList>
    </citation>
    <scope>NUCLEOTIDE SEQUENCE [LARGE SCALE GENOMIC DNA]</scope>
    <source>
        <strain evidence="2">Lor287</strain>
    </source>
</reference>
<name>A0AAP0C218_9ASPA</name>
<sequence length="89" mass="9798">MACSIISEPIYVRLFNHCCSSPYVFHAPYPYLAIDYGTQLSLFTHHMWIGGFLIVGAVAHATIFLVRDYEGSNAYPTAPKARTVGEGAT</sequence>
<dbReference type="Gene3D" id="1.20.1130.10">
    <property type="entry name" value="Photosystem I PsaA/PsaB"/>
    <property type="match status" value="1"/>
</dbReference>
<protein>
    <submittedName>
        <fullName evidence="2">Photosystem I P700 chlorophyll a apoprotein A1</fullName>
    </submittedName>
</protein>
<evidence type="ECO:0000256" key="1">
    <source>
        <dbReference type="SAM" id="Phobius"/>
    </source>
</evidence>
<dbReference type="Proteomes" id="UP001418222">
    <property type="component" value="Unassembled WGS sequence"/>
</dbReference>
<dbReference type="AlphaFoldDB" id="A0AAP0C218"/>
<dbReference type="InterPro" id="IPR001280">
    <property type="entry name" value="PSI_PsaA/B"/>
</dbReference>
<evidence type="ECO:0000313" key="3">
    <source>
        <dbReference type="Proteomes" id="UP001418222"/>
    </source>
</evidence>
<dbReference type="InterPro" id="IPR036408">
    <property type="entry name" value="PSI_PsaA/B_sf"/>
</dbReference>
<dbReference type="GO" id="GO:0015979">
    <property type="term" value="P:photosynthesis"/>
    <property type="evidence" value="ECO:0007669"/>
    <property type="project" value="InterPro"/>
</dbReference>
<keyword evidence="3" id="KW-1185">Reference proteome</keyword>
<gene>
    <name evidence="2" type="primary">psaA</name>
    <name evidence="2" type="ORF">KSP39_PZI001389</name>
</gene>
<proteinExistence type="predicted"/>
<comment type="caution">
    <text evidence="2">The sequence shown here is derived from an EMBL/GenBank/DDBJ whole genome shotgun (WGS) entry which is preliminary data.</text>
</comment>